<proteinExistence type="predicted"/>
<dbReference type="KEGG" id="lao:AOX59_14185"/>
<accession>A0A0U4FGH2</accession>
<organism evidence="1 2">
    <name type="scientific">Lentibacillus amyloliquefaciens</name>
    <dbReference type="NCBI Taxonomy" id="1472767"/>
    <lineage>
        <taxon>Bacteria</taxon>
        <taxon>Bacillati</taxon>
        <taxon>Bacillota</taxon>
        <taxon>Bacilli</taxon>
        <taxon>Bacillales</taxon>
        <taxon>Bacillaceae</taxon>
        <taxon>Lentibacillus</taxon>
    </lineage>
</organism>
<dbReference type="OrthoDB" id="419816at2"/>
<gene>
    <name evidence="1" type="ORF">AOX59_14185</name>
</gene>
<dbReference type="EMBL" id="CP013862">
    <property type="protein sequence ID" value="ALX49613.1"/>
    <property type="molecule type" value="Genomic_DNA"/>
</dbReference>
<dbReference type="Proteomes" id="UP000050331">
    <property type="component" value="Chromosome"/>
</dbReference>
<sequence length="289" mass="34594">MQLATVVREQTETSDYTKHDLLFKDLIQTFFKEFIDIFFPDVHRHIDYHHTRMLSEEMHTDLHDGGTRRLDVVVETKLKGEDSIIIIHVEPQSYRLPEFNERMFHYYNLLYNKYRKPIVPIAVLNPDKTRDEPVTFTQAFPFFHILNFLKLELRKKNWRDYIKSDNPAAAALLSKMCYTNEERVEVKKEFLRMLVRMQLNSAKEYLIYGFFESYLDLNEKEEEKLREEIGKIDDGVKVMELTISYEEKGKKEGKQEVAIEMLRKGASIQFITEVTHLEKQEIERLRKML</sequence>
<dbReference type="AlphaFoldDB" id="A0A0U4FGH2"/>
<evidence type="ECO:0000313" key="2">
    <source>
        <dbReference type="Proteomes" id="UP000050331"/>
    </source>
</evidence>
<keyword evidence="2" id="KW-1185">Reference proteome</keyword>
<name>A0A0U4FGH2_9BACI</name>
<dbReference type="RefSeq" id="WP_068446557.1">
    <property type="nucleotide sequence ID" value="NZ_CP013862.1"/>
</dbReference>
<protein>
    <submittedName>
        <fullName evidence="1">Transposase</fullName>
    </submittedName>
</protein>
<dbReference type="PANTHER" id="PTHR35586:SF1">
    <property type="entry name" value="SLL1691 PROTEIN"/>
    <property type="match status" value="1"/>
</dbReference>
<dbReference type="PANTHER" id="PTHR35586">
    <property type="entry name" value="SLL1691 PROTEIN"/>
    <property type="match status" value="1"/>
</dbReference>
<evidence type="ECO:0000313" key="1">
    <source>
        <dbReference type="EMBL" id="ALX49613.1"/>
    </source>
</evidence>
<reference evidence="1 2" key="1">
    <citation type="submission" date="2016-01" db="EMBL/GenBank/DDBJ databases">
        <title>Complete genome sequence of strain Lentibacillus amyloliquefaciens LAM0015T isolated from saline sediment.</title>
        <authorList>
            <person name="Wang J.-L."/>
            <person name="He M.-X."/>
        </authorList>
    </citation>
    <scope>NUCLEOTIDE SEQUENCE [LARGE SCALE GENOMIC DNA]</scope>
    <source>
        <strain evidence="1 2">LAM0015</strain>
    </source>
</reference>
<dbReference type="STRING" id="1472767.AOX59_14185"/>